<accession>A0ABQ3GJD0</accession>
<proteinExistence type="predicted"/>
<dbReference type="Pfam" id="PF13377">
    <property type="entry name" value="Peripla_BP_3"/>
    <property type="match status" value="1"/>
</dbReference>
<dbReference type="SUPFAM" id="SSF53822">
    <property type="entry name" value="Periplasmic binding protein-like I"/>
    <property type="match status" value="1"/>
</dbReference>
<dbReference type="Gene3D" id="3.40.50.2300">
    <property type="match status" value="2"/>
</dbReference>
<keyword evidence="1" id="KW-0678">Repressor</keyword>
<dbReference type="InterPro" id="IPR028082">
    <property type="entry name" value="Peripla_BP_I"/>
</dbReference>
<evidence type="ECO:0000259" key="6">
    <source>
        <dbReference type="PROSITE" id="PS50932"/>
    </source>
</evidence>
<feature type="domain" description="HTH lacI-type" evidence="6">
    <location>
        <begin position="18"/>
        <end position="72"/>
    </location>
</feature>
<dbReference type="PANTHER" id="PTHR30146:SF148">
    <property type="entry name" value="HTH-TYPE TRANSCRIPTIONAL REPRESSOR PURR-RELATED"/>
    <property type="match status" value="1"/>
</dbReference>
<feature type="region of interest" description="Disordered" evidence="5">
    <location>
        <begin position="1"/>
        <end position="22"/>
    </location>
</feature>
<reference evidence="8" key="1">
    <citation type="journal article" date="2019" name="Int. J. Syst. Evol. Microbiol.">
        <title>The Global Catalogue of Microorganisms (GCM) 10K type strain sequencing project: providing services to taxonomists for standard genome sequencing and annotation.</title>
        <authorList>
            <consortium name="The Broad Institute Genomics Platform"/>
            <consortium name="The Broad Institute Genome Sequencing Center for Infectious Disease"/>
            <person name="Wu L."/>
            <person name="Ma J."/>
        </authorList>
    </citation>
    <scope>NUCLEOTIDE SEQUENCE [LARGE SCALE GENOMIC DNA]</scope>
    <source>
        <strain evidence="8">KCTC 19466</strain>
    </source>
</reference>
<keyword evidence="8" id="KW-1185">Reference proteome</keyword>
<gene>
    <name evidence="7" type="primary">lacI</name>
    <name evidence="7" type="ORF">GCM10008096_23990</name>
</gene>
<keyword evidence="3" id="KW-0238">DNA-binding</keyword>
<comment type="caution">
    <text evidence="7">The sequence shown here is derived from an EMBL/GenBank/DDBJ whole genome shotgun (WGS) entry which is preliminary data.</text>
</comment>
<name>A0ABQ3GJD0_9MICC</name>
<dbReference type="Proteomes" id="UP000642819">
    <property type="component" value="Unassembled WGS sequence"/>
</dbReference>
<dbReference type="PANTHER" id="PTHR30146">
    <property type="entry name" value="LACI-RELATED TRANSCRIPTIONAL REPRESSOR"/>
    <property type="match status" value="1"/>
</dbReference>
<evidence type="ECO:0000256" key="2">
    <source>
        <dbReference type="ARBA" id="ARBA00023015"/>
    </source>
</evidence>
<evidence type="ECO:0000256" key="4">
    <source>
        <dbReference type="ARBA" id="ARBA00023163"/>
    </source>
</evidence>
<dbReference type="SUPFAM" id="SSF47413">
    <property type="entry name" value="lambda repressor-like DNA-binding domains"/>
    <property type="match status" value="1"/>
</dbReference>
<sequence>MSADPSEDAPGTSPVSGATQSDLARELGVSRTLVSLALRGRAGVSPAMRRRILETADRRGYRRNTMAAELAGRRRTSVGLHLLDARNEIYSTILHSVQEELAGRERRLVLAVDSAPEHPDPRAVDTLLEANVGVVISTAVIGSEADIAALTARVPLIAMFRRVPGVDSISSDDDVGARRAVEHLADLGHRRIAHLTGPLFSGHSDRRESYQRSMSAMGAPADVVEADGYSRDAGLSAARGLLERPPGHRPSAVFAHNDELALAIREAAADLGLSIPGDLSLVGYDNSRTAGLTGIDLTTVDVAAADLGRAAAAAALRRLEDPAAAVVDRRFAPHLVVRGSTGAPRES</sequence>
<feature type="compositionally biased region" description="Polar residues" evidence="5">
    <location>
        <begin position="13"/>
        <end position="22"/>
    </location>
</feature>
<dbReference type="CDD" id="cd06267">
    <property type="entry name" value="PBP1_LacI_sugar_binding-like"/>
    <property type="match status" value="1"/>
</dbReference>
<dbReference type="SMART" id="SM00354">
    <property type="entry name" value="HTH_LACI"/>
    <property type="match status" value="1"/>
</dbReference>
<evidence type="ECO:0000256" key="1">
    <source>
        <dbReference type="ARBA" id="ARBA00022491"/>
    </source>
</evidence>
<protein>
    <submittedName>
        <fullName evidence="7">LacI family transcriptional regulator</fullName>
    </submittedName>
</protein>
<organism evidence="7 8">
    <name type="scientific">Zhihengliuella salsuginis</name>
    <dbReference type="NCBI Taxonomy" id="578222"/>
    <lineage>
        <taxon>Bacteria</taxon>
        <taxon>Bacillati</taxon>
        <taxon>Actinomycetota</taxon>
        <taxon>Actinomycetes</taxon>
        <taxon>Micrococcales</taxon>
        <taxon>Micrococcaceae</taxon>
        <taxon>Zhihengliuella</taxon>
    </lineage>
</organism>
<keyword evidence="4" id="KW-0804">Transcription</keyword>
<evidence type="ECO:0000256" key="3">
    <source>
        <dbReference type="ARBA" id="ARBA00023125"/>
    </source>
</evidence>
<dbReference type="PROSITE" id="PS50932">
    <property type="entry name" value="HTH_LACI_2"/>
    <property type="match status" value="1"/>
</dbReference>
<evidence type="ECO:0000256" key="5">
    <source>
        <dbReference type="SAM" id="MobiDB-lite"/>
    </source>
</evidence>
<dbReference type="Gene3D" id="1.10.260.40">
    <property type="entry name" value="lambda repressor-like DNA-binding domains"/>
    <property type="match status" value="1"/>
</dbReference>
<dbReference type="RefSeq" id="WP_189350827.1">
    <property type="nucleotide sequence ID" value="NZ_BMXK01000010.1"/>
</dbReference>
<dbReference type="InterPro" id="IPR010982">
    <property type="entry name" value="Lambda_DNA-bd_dom_sf"/>
</dbReference>
<dbReference type="CDD" id="cd01392">
    <property type="entry name" value="HTH_LacI"/>
    <property type="match status" value="1"/>
</dbReference>
<dbReference type="EMBL" id="BMXK01000010">
    <property type="protein sequence ID" value="GHD10435.1"/>
    <property type="molecule type" value="Genomic_DNA"/>
</dbReference>
<keyword evidence="2" id="KW-0805">Transcription regulation</keyword>
<dbReference type="InterPro" id="IPR046335">
    <property type="entry name" value="LacI/GalR-like_sensor"/>
</dbReference>
<evidence type="ECO:0000313" key="7">
    <source>
        <dbReference type="EMBL" id="GHD10435.1"/>
    </source>
</evidence>
<dbReference type="InterPro" id="IPR000843">
    <property type="entry name" value="HTH_LacI"/>
</dbReference>
<evidence type="ECO:0000313" key="8">
    <source>
        <dbReference type="Proteomes" id="UP000642819"/>
    </source>
</evidence>